<reference evidence="1 2" key="1">
    <citation type="submission" date="2023-12" db="EMBL/GenBank/DDBJ databases">
        <title>A high-quality genome assembly for Dillenia turbinata (Dilleniales).</title>
        <authorList>
            <person name="Chanderbali A."/>
        </authorList>
    </citation>
    <scope>NUCLEOTIDE SEQUENCE [LARGE SCALE GENOMIC DNA]</scope>
    <source>
        <strain evidence="1">LSX21</strain>
        <tissue evidence="1">Leaf</tissue>
    </source>
</reference>
<proteinExistence type="predicted"/>
<accession>A0AAN8W5E8</accession>
<protein>
    <submittedName>
        <fullName evidence="1">Uncharacterized protein</fullName>
    </submittedName>
</protein>
<evidence type="ECO:0000313" key="2">
    <source>
        <dbReference type="Proteomes" id="UP001370490"/>
    </source>
</evidence>
<evidence type="ECO:0000313" key="1">
    <source>
        <dbReference type="EMBL" id="KAK6945640.1"/>
    </source>
</evidence>
<dbReference type="AlphaFoldDB" id="A0AAN8W5E8"/>
<comment type="caution">
    <text evidence="1">The sequence shown here is derived from an EMBL/GenBank/DDBJ whole genome shotgun (WGS) entry which is preliminary data.</text>
</comment>
<gene>
    <name evidence="1" type="ORF">RJ641_013184</name>
</gene>
<name>A0AAN8W5E8_9MAGN</name>
<keyword evidence="2" id="KW-1185">Reference proteome</keyword>
<dbReference type="Proteomes" id="UP001370490">
    <property type="component" value="Unassembled WGS sequence"/>
</dbReference>
<organism evidence="1 2">
    <name type="scientific">Dillenia turbinata</name>
    <dbReference type="NCBI Taxonomy" id="194707"/>
    <lineage>
        <taxon>Eukaryota</taxon>
        <taxon>Viridiplantae</taxon>
        <taxon>Streptophyta</taxon>
        <taxon>Embryophyta</taxon>
        <taxon>Tracheophyta</taxon>
        <taxon>Spermatophyta</taxon>
        <taxon>Magnoliopsida</taxon>
        <taxon>eudicotyledons</taxon>
        <taxon>Gunneridae</taxon>
        <taxon>Pentapetalae</taxon>
        <taxon>Dilleniales</taxon>
        <taxon>Dilleniaceae</taxon>
        <taxon>Dillenia</taxon>
    </lineage>
</organism>
<sequence length="97" mass="11453">MTTRRFRPTRFLSEGCDWADHYAGFRRLKPSFRGDENETYVQTLLRSSAGDKYINGTIYTKTTSSSTLEDQVDDMVIETEIMIDRRYDRPRGEMQNR</sequence>
<dbReference type="EMBL" id="JBAMMX010000002">
    <property type="protein sequence ID" value="KAK6945640.1"/>
    <property type="molecule type" value="Genomic_DNA"/>
</dbReference>